<name>A0ACB7WNS7_DIOAL</name>
<organism evidence="1 2">
    <name type="scientific">Dioscorea alata</name>
    <name type="common">Purple yam</name>
    <dbReference type="NCBI Taxonomy" id="55571"/>
    <lineage>
        <taxon>Eukaryota</taxon>
        <taxon>Viridiplantae</taxon>
        <taxon>Streptophyta</taxon>
        <taxon>Embryophyta</taxon>
        <taxon>Tracheophyta</taxon>
        <taxon>Spermatophyta</taxon>
        <taxon>Magnoliopsida</taxon>
        <taxon>Liliopsida</taxon>
        <taxon>Dioscoreales</taxon>
        <taxon>Dioscoreaceae</taxon>
        <taxon>Dioscorea</taxon>
    </lineage>
</organism>
<dbReference type="EMBL" id="CM037012">
    <property type="protein sequence ID" value="KAH7689923.1"/>
    <property type="molecule type" value="Genomic_DNA"/>
</dbReference>
<evidence type="ECO:0000313" key="2">
    <source>
        <dbReference type="Proteomes" id="UP000827976"/>
    </source>
</evidence>
<reference evidence="2" key="1">
    <citation type="journal article" date="2022" name="Nat. Commun.">
        <title>Chromosome evolution and the genetic basis of agronomically important traits in greater yam.</title>
        <authorList>
            <person name="Bredeson J.V."/>
            <person name="Lyons J.B."/>
            <person name="Oniyinde I.O."/>
            <person name="Okereke N.R."/>
            <person name="Kolade O."/>
            <person name="Nnabue I."/>
            <person name="Nwadili C.O."/>
            <person name="Hribova E."/>
            <person name="Parker M."/>
            <person name="Nwogha J."/>
            <person name="Shu S."/>
            <person name="Carlson J."/>
            <person name="Kariba R."/>
            <person name="Muthemba S."/>
            <person name="Knop K."/>
            <person name="Barton G.J."/>
            <person name="Sherwood A.V."/>
            <person name="Lopez-Montes A."/>
            <person name="Asiedu R."/>
            <person name="Jamnadass R."/>
            <person name="Muchugi A."/>
            <person name="Goodstein D."/>
            <person name="Egesi C.N."/>
            <person name="Featherston J."/>
            <person name="Asfaw A."/>
            <person name="Simpson G.G."/>
            <person name="Dolezel J."/>
            <person name="Hendre P.S."/>
            <person name="Van Deynze A."/>
            <person name="Kumar P.L."/>
            <person name="Obidiegwu J.E."/>
            <person name="Bhattacharjee R."/>
            <person name="Rokhsar D.S."/>
        </authorList>
    </citation>
    <scope>NUCLEOTIDE SEQUENCE [LARGE SCALE GENOMIC DNA]</scope>
    <source>
        <strain evidence="2">cv. TDa95/00328</strain>
    </source>
</reference>
<proteinExistence type="predicted"/>
<gene>
    <name evidence="1" type="ORF">IHE45_02G013900</name>
</gene>
<dbReference type="Proteomes" id="UP000827976">
    <property type="component" value="Chromosome 2"/>
</dbReference>
<keyword evidence="2" id="KW-1185">Reference proteome</keyword>
<comment type="caution">
    <text evidence="1">The sequence shown here is derived from an EMBL/GenBank/DDBJ whole genome shotgun (WGS) entry which is preliminary data.</text>
</comment>
<accession>A0ACB7WNS7</accession>
<sequence length="175" mass="19298">MMKLSSFHLINPKLLHLPKLPKTLKPLPKLPSNLSSPFKQCIKTAVILKQAPKQDISELVVSSGFQVPKWVIMGSTSLGLAFLFLGLGFEMKAMALGPEGPIVEEFWDNMRRYGLYILTVSSGAIYTILLPLIELLKNPFTALVLVVVVVAGFYLISTVLGAMTGVSDFSYQYSY</sequence>
<protein>
    <submittedName>
        <fullName evidence="1">Uncharacterized protein</fullName>
    </submittedName>
</protein>
<evidence type="ECO:0000313" key="1">
    <source>
        <dbReference type="EMBL" id="KAH7689923.1"/>
    </source>
</evidence>